<sequence>MKVFRRNQNNLPSGDAIPFFHDGVYHLFYLTSPPGTTRWPQRVRTTWQHARSTDLVTWEELPPALVPGNEPDPDANGCWTGSAIFADGMYHIFYTGYHISGDSPQTICHATSKDSVTWTKDSANPYIVPDTNLYENIDWRDPYVFFNTEDDCYWMILSGRHNAGPDNRRGCVILYKSTDLKTFEHYGPIYDAYHTNCPECPEMWKMDDFWYLSYSRFSERAQTFYRYSKSPYGPWRTPVYDGIDGRRFYAAKSLVNDEGRRFYFGWLHDREGGTDDGWWQWGGVFGIPHEVAPMGGGNLDVFMPEEFHSAYTKHIPTGFTPKLGDIRLYGDKAIELKSTGTLSYGYFDTKETGILFECDVLPTDIGDYFGITLKTDEDLDKGYLLVFDYAMQRLSVNKMPAPLDPFWATLSGKEQPAPEADGPRVCEKPFRFEPGEYINVKIVLEHDSFEIFVDDMIAFSYRAYEEAPYNLGVFAQDSSVEFHNLSIKK</sequence>
<dbReference type="SUPFAM" id="SSF75005">
    <property type="entry name" value="Arabinanase/levansucrase/invertase"/>
    <property type="match status" value="1"/>
</dbReference>
<protein>
    <recommendedName>
        <fullName evidence="2">beta-fructofuranosidase</fullName>
        <ecNumber evidence="2">3.2.1.26</ecNumber>
    </recommendedName>
</protein>
<evidence type="ECO:0000256" key="4">
    <source>
        <dbReference type="ARBA" id="ARBA00023295"/>
    </source>
</evidence>
<evidence type="ECO:0000259" key="7">
    <source>
        <dbReference type="Pfam" id="PF08244"/>
    </source>
</evidence>
<keyword evidence="4 5" id="KW-0326">Glycosidase</keyword>
<reference evidence="8 9" key="1">
    <citation type="submission" date="2015-04" db="EMBL/GenBank/DDBJ databases">
        <title>Draft genome sequence of bacteremic isolate Catabacter hongkongensis type strain HKU16T.</title>
        <authorList>
            <person name="Lau S.K."/>
            <person name="Teng J.L."/>
            <person name="Huang Y."/>
            <person name="Curreem S.O."/>
            <person name="Tsui S.K."/>
            <person name="Woo P.C."/>
        </authorList>
    </citation>
    <scope>NUCLEOTIDE SEQUENCE [LARGE SCALE GENOMIC DNA]</scope>
    <source>
        <strain evidence="8 9">HKU16</strain>
    </source>
</reference>
<dbReference type="PATRIC" id="fig|270498.16.peg.2044"/>
<dbReference type="InterPro" id="IPR001362">
    <property type="entry name" value="Glyco_hydro_32"/>
</dbReference>
<dbReference type="PANTHER" id="PTHR43101:SF1">
    <property type="entry name" value="BETA-FRUCTOSIDASE"/>
    <property type="match status" value="1"/>
</dbReference>
<dbReference type="GO" id="GO:0004564">
    <property type="term" value="F:beta-fructofuranosidase activity"/>
    <property type="evidence" value="ECO:0007669"/>
    <property type="project" value="UniProtKB-EC"/>
</dbReference>
<keyword evidence="3 5" id="KW-0378">Hydrolase</keyword>
<dbReference type="InterPro" id="IPR013189">
    <property type="entry name" value="Glyco_hydro_32_C"/>
</dbReference>
<name>A0A0M2NIY8_9FIRM</name>
<accession>A0A0M2NIY8</accession>
<evidence type="ECO:0000259" key="6">
    <source>
        <dbReference type="Pfam" id="PF00251"/>
    </source>
</evidence>
<evidence type="ECO:0000256" key="5">
    <source>
        <dbReference type="RuleBase" id="RU362110"/>
    </source>
</evidence>
<dbReference type="CDD" id="cd08995">
    <property type="entry name" value="GH32_EcAec43-like"/>
    <property type="match status" value="1"/>
</dbReference>
<dbReference type="Gene3D" id="2.60.120.560">
    <property type="entry name" value="Exo-inulinase, domain 1"/>
    <property type="match status" value="1"/>
</dbReference>
<evidence type="ECO:0000313" key="8">
    <source>
        <dbReference type="EMBL" id="KKI50230.1"/>
    </source>
</evidence>
<comment type="similarity">
    <text evidence="1 5">Belongs to the glycosyl hydrolase 32 family.</text>
</comment>
<proteinExistence type="inferred from homology"/>
<evidence type="ECO:0000256" key="2">
    <source>
        <dbReference type="ARBA" id="ARBA00012758"/>
    </source>
</evidence>
<evidence type="ECO:0000256" key="1">
    <source>
        <dbReference type="ARBA" id="ARBA00009902"/>
    </source>
</evidence>
<feature type="domain" description="Glycosyl hydrolase family 32 N-terminal" evidence="6">
    <location>
        <begin position="18"/>
        <end position="292"/>
    </location>
</feature>
<dbReference type="Proteomes" id="UP000034076">
    <property type="component" value="Unassembled WGS sequence"/>
</dbReference>
<comment type="caution">
    <text evidence="8">The sequence shown here is derived from an EMBL/GenBank/DDBJ whole genome shotgun (WGS) entry which is preliminary data.</text>
</comment>
<dbReference type="SMART" id="SM00640">
    <property type="entry name" value="Glyco_32"/>
    <property type="match status" value="1"/>
</dbReference>
<evidence type="ECO:0000313" key="9">
    <source>
        <dbReference type="Proteomes" id="UP000034076"/>
    </source>
</evidence>
<dbReference type="Gene3D" id="2.115.10.20">
    <property type="entry name" value="Glycosyl hydrolase domain, family 43"/>
    <property type="match status" value="1"/>
</dbReference>
<dbReference type="RefSeq" id="WP_046444101.1">
    <property type="nucleotide sequence ID" value="NZ_LAYJ01000112.1"/>
</dbReference>
<evidence type="ECO:0000256" key="3">
    <source>
        <dbReference type="ARBA" id="ARBA00022801"/>
    </source>
</evidence>
<dbReference type="Pfam" id="PF00251">
    <property type="entry name" value="Glyco_hydro_32N"/>
    <property type="match status" value="1"/>
</dbReference>
<dbReference type="AlphaFoldDB" id="A0A0M2NIY8"/>
<dbReference type="PANTHER" id="PTHR43101">
    <property type="entry name" value="BETA-FRUCTOSIDASE"/>
    <property type="match status" value="1"/>
</dbReference>
<feature type="domain" description="Glycosyl hydrolase family 32 C-terminal" evidence="7">
    <location>
        <begin position="362"/>
        <end position="488"/>
    </location>
</feature>
<dbReference type="EMBL" id="LAYJ01000112">
    <property type="protein sequence ID" value="KKI50230.1"/>
    <property type="molecule type" value="Genomic_DNA"/>
</dbReference>
<dbReference type="InterPro" id="IPR023296">
    <property type="entry name" value="Glyco_hydro_beta-prop_sf"/>
</dbReference>
<gene>
    <name evidence="8" type="ORF">CHK_2293</name>
</gene>
<organism evidence="8 9">
    <name type="scientific">Christensenella hongkongensis</name>
    <dbReference type="NCBI Taxonomy" id="270498"/>
    <lineage>
        <taxon>Bacteria</taxon>
        <taxon>Bacillati</taxon>
        <taxon>Bacillota</taxon>
        <taxon>Clostridia</taxon>
        <taxon>Christensenellales</taxon>
        <taxon>Christensenellaceae</taxon>
        <taxon>Christensenella</taxon>
    </lineage>
</organism>
<dbReference type="GO" id="GO:0005975">
    <property type="term" value="P:carbohydrate metabolic process"/>
    <property type="evidence" value="ECO:0007669"/>
    <property type="project" value="InterPro"/>
</dbReference>
<dbReference type="OrthoDB" id="9759709at2"/>
<dbReference type="EC" id="3.2.1.26" evidence="2"/>
<dbReference type="InterPro" id="IPR013148">
    <property type="entry name" value="Glyco_hydro_32_N"/>
</dbReference>
<dbReference type="InterPro" id="IPR051214">
    <property type="entry name" value="GH32_Enzymes"/>
</dbReference>
<dbReference type="Pfam" id="PF08244">
    <property type="entry name" value="Glyco_hydro_32C"/>
    <property type="match status" value="1"/>
</dbReference>
<dbReference type="STRING" id="270498.CHK_2293"/>
<keyword evidence="9" id="KW-1185">Reference proteome</keyword>